<feature type="region of interest" description="Disordered" evidence="1">
    <location>
        <begin position="485"/>
        <end position="535"/>
    </location>
</feature>
<feature type="compositionally biased region" description="Basic and acidic residues" evidence="1">
    <location>
        <begin position="526"/>
        <end position="535"/>
    </location>
</feature>
<dbReference type="AlphaFoldDB" id="A0A368Q8E0"/>
<accession>A0A368Q8E0</accession>
<evidence type="ECO:0000313" key="2">
    <source>
        <dbReference type="EMBL" id="RCV13530.1"/>
    </source>
</evidence>
<feature type="compositionally biased region" description="Basic and acidic residues" evidence="1">
    <location>
        <begin position="1"/>
        <end position="18"/>
    </location>
</feature>
<dbReference type="OrthoDB" id="751084at2759"/>
<gene>
    <name evidence="2" type="ORF">SETIT_2G353700v2</name>
</gene>
<sequence>MNATEHDRAGKKGKENRRGVATFRSRRSGCPQDLGGEEARDAGQESEDERGATLEEDGVRWAERERKPISPSLLQRSPPERVARGRARSEMEAQGAHRWAGEIRGGGGSNYIAKHVGIQNQVLKWLQHFSDRVEERAKGAAAEVNGLLEEAGALELDMKTAVVAFDHLTRQRFTEHKVSDDDNIDLKTRDGVRSSTLPQVRAQDYERDILPRYKDALHIGLASCKDHFRKKGRSTTSVFRGVPSAESSHTRWGLGKGIHIQPYPCKIPLKFCKEAGSNPGSPGHKRDYVQSVLAMSTYNPLPHIIGSEEYNHDNSCGLADDAQAITDDFSWLREFQGESSDLGPYDLFGSQMLGVQEGFEKGETDSLVSASREFKAMLEAALVNPYKFYDDASNTARDASVENTGTSEVHHNTVNSPSTSMPLDPALSTRMDGAADEKSTEADNAEEAELLASLQNPDINVHDIYSALVREGLFDAGDEILAVDPASDSANPAVEDSAERASPVNETVLSEEEKSIEGDNTASPPEKNDGVPESS</sequence>
<proteinExistence type="predicted"/>
<feature type="compositionally biased region" description="Polar residues" evidence="1">
    <location>
        <begin position="401"/>
        <end position="421"/>
    </location>
</feature>
<reference evidence="2" key="2">
    <citation type="submission" date="2015-07" db="EMBL/GenBank/DDBJ databases">
        <authorList>
            <person name="Noorani M."/>
        </authorList>
    </citation>
    <scope>NUCLEOTIDE SEQUENCE</scope>
    <source>
        <strain evidence="2">Yugu1</strain>
    </source>
</reference>
<protein>
    <submittedName>
        <fullName evidence="2">Uncharacterized protein</fullName>
    </submittedName>
</protein>
<organism evidence="2">
    <name type="scientific">Setaria italica</name>
    <name type="common">Foxtail millet</name>
    <name type="synonym">Panicum italicum</name>
    <dbReference type="NCBI Taxonomy" id="4555"/>
    <lineage>
        <taxon>Eukaryota</taxon>
        <taxon>Viridiplantae</taxon>
        <taxon>Streptophyta</taxon>
        <taxon>Embryophyta</taxon>
        <taxon>Tracheophyta</taxon>
        <taxon>Spermatophyta</taxon>
        <taxon>Magnoliopsida</taxon>
        <taxon>Liliopsida</taxon>
        <taxon>Poales</taxon>
        <taxon>Poaceae</taxon>
        <taxon>PACMAD clade</taxon>
        <taxon>Panicoideae</taxon>
        <taxon>Panicodae</taxon>
        <taxon>Paniceae</taxon>
        <taxon>Cenchrinae</taxon>
        <taxon>Setaria</taxon>
    </lineage>
</organism>
<reference evidence="2" key="1">
    <citation type="journal article" date="2012" name="Nat. Biotechnol.">
        <title>Reference genome sequence of the model plant Setaria.</title>
        <authorList>
            <person name="Bennetzen J.L."/>
            <person name="Schmutz J."/>
            <person name="Wang H."/>
            <person name="Percifield R."/>
            <person name="Hawkins J."/>
            <person name="Pontaroli A.C."/>
            <person name="Estep M."/>
            <person name="Feng L."/>
            <person name="Vaughn J.N."/>
            <person name="Grimwood J."/>
            <person name="Jenkins J."/>
            <person name="Barry K."/>
            <person name="Lindquist E."/>
            <person name="Hellsten U."/>
            <person name="Deshpande S."/>
            <person name="Wang X."/>
            <person name="Wu X."/>
            <person name="Mitros T."/>
            <person name="Triplett J."/>
            <person name="Yang X."/>
            <person name="Ye C.Y."/>
            <person name="Mauro-Herrera M."/>
            <person name="Wang L."/>
            <person name="Li P."/>
            <person name="Sharma M."/>
            <person name="Sharma R."/>
            <person name="Ronald P.C."/>
            <person name="Panaud O."/>
            <person name="Kellogg E.A."/>
            <person name="Brutnell T.P."/>
            <person name="Doust A.N."/>
            <person name="Tuskan G.A."/>
            <person name="Rokhsar D."/>
            <person name="Devos K.M."/>
        </authorList>
    </citation>
    <scope>NUCLEOTIDE SEQUENCE [LARGE SCALE GENOMIC DNA]</scope>
    <source>
        <strain evidence="2">Yugu1</strain>
    </source>
</reference>
<dbReference type="STRING" id="4555.A0A368Q8E0"/>
<name>A0A368Q8E0_SETIT</name>
<feature type="compositionally biased region" description="Basic and acidic residues" evidence="1">
    <location>
        <begin position="37"/>
        <end position="68"/>
    </location>
</feature>
<feature type="compositionally biased region" description="Basic and acidic residues" evidence="1">
    <location>
        <begin position="78"/>
        <end position="91"/>
    </location>
</feature>
<feature type="region of interest" description="Disordered" evidence="1">
    <location>
        <begin position="1"/>
        <end position="96"/>
    </location>
</feature>
<dbReference type="EMBL" id="CM003529">
    <property type="protein sequence ID" value="RCV13530.1"/>
    <property type="molecule type" value="Genomic_DNA"/>
</dbReference>
<evidence type="ECO:0000256" key="1">
    <source>
        <dbReference type="SAM" id="MobiDB-lite"/>
    </source>
</evidence>
<feature type="region of interest" description="Disordered" evidence="1">
    <location>
        <begin position="401"/>
        <end position="444"/>
    </location>
</feature>